<dbReference type="Proteomes" id="UP001060085">
    <property type="component" value="Linkage Group LG03"/>
</dbReference>
<evidence type="ECO:0000313" key="1">
    <source>
        <dbReference type="EMBL" id="KAI5672529.1"/>
    </source>
</evidence>
<accession>A0ACC0BIL9</accession>
<protein>
    <submittedName>
        <fullName evidence="1">Uncharacterized protein</fullName>
    </submittedName>
</protein>
<name>A0ACC0BIL9_CATRO</name>
<organism evidence="1 2">
    <name type="scientific">Catharanthus roseus</name>
    <name type="common">Madagascar periwinkle</name>
    <name type="synonym">Vinca rosea</name>
    <dbReference type="NCBI Taxonomy" id="4058"/>
    <lineage>
        <taxon>Eukaryota</taxon>
        <taxon>Viridiplantae</taxon>
        <taxon>Streptophyta</taxon>
        <taxon>Embryophyta</taxon>
        <taxon>Tracheophyta</taxon>
        <taxon>Spermatophyta</taxon>
        <taxon>Magnoliopsida</taxon>
        <taxon>eudicotyledons</taxon>
        <taxon>Gunneridae</taxon>
        <taxon>Pentapetalae</taxon>
        <taxon>asterids</taxon>
        <taxon>lamiids</taxon>
        <taxon>Gentianales</taxon>
        <taxon>Apocynaceae</taxon>
        <taxon>Rauvolfioideae</taxon>
        <taxon>Vinceae</taxon>
        <taxon>Catharanthinae</taxon>
        <taxon>Catharanthus</taxon>
    </lineage>
</organism>
<dbReference type="EMBL" id="CM044703">
    <property type="protein sequence ID" value="KAI5672529.1"/>
    <property type="molecule type" value="Genomic_DNA"/>
</dbReference>
<proteinExistence type="predicted"/>
<evidence type="ECO:0000313" key="2">
    <source>
        <dbReference type="Proteomes" id="UP001060085"/>
    </source>
</evidence>
<comment type="caution">
    <text evidence="1">The sequence shown here is derived from an EMBL/GenBank/DDBJ whole genome shotgun (WGS) entry which is preliminary data.</text>
</comment>
<gene>
    <name evidence="1" type="ORF">M9H77_12893</name>
</gene>
<sequence>MTTLIGGHNMLAMMRRLHIRDGPALAVEIVWEITWVYIENPANRDTHSVGYQPAGVDRRMMMIWLQSDTGTTFISVTDGYFCEESADYHSEVGYLACTPSQHDIQRTFPEQPSRHRPREPVPDRGARGVKRDASRLPGSGARDGRPPVPPFPGRHGHAVERGEGSKGGRPPVPHFPGRHGHANPRHAVERGEFGFDATFLVIYRWMRDILHVPPPPGLGFAPFHSPYYTSLGFSSFCAPPPPGIAVSFTPYQPISHASSSDEEEQTDDMTHVQHLGFGHCVGKKTTSMNNDEEMRYLWAILPHHVNEGIHILVEFE</sequence>
<keyword evidence="2" id="KW-1185">Reference proteome</keyword>
<reference evidence="2" key="1">
    <citation type="journal article" date="2023" name="Nat. Plants">
        <title>Single-cell RNA sequencing provides a high-resolution roadmap for understanding the multicellular compartmentation of specialized metabolism.</title>
        <authorList>
            <person name="Sun S."/>
            <person name="Shen X."/>
            <person name="Li Y."/>
            <person name="Li Y."/>
            <person name="Wang S."/>
            <person name="Li R."/>
            <person name="Zhang H."/>
            <person name="Shen G."/>
            <person name="Guo B."/>
            <person name="Wei J."/>
            <person name="Xu J."/>
            <person name="St-Pierre B."/>
            <person name="Chen S."/>
            <person name="Sun C."/>
        </authorList>
    </citation>
    <scope>NUCLEOTIDE SEQUENCE [LARGE SCALE GENOMIC DNA]</scope>
</reference>